<feature type="compositionally biased region" description="Acidic residues" evidence="1">
    <location>
        <begin position="73"/>
        <end position="106"/>
    </location>
</feature>
<sequence length="116" mass="12882">MIPRTVRALQTLVLSGGCVLLVKARCLQLYLVGHGDDAASEGRCGIPLRKNSSVLSGKSGRYKNPPVIIIESDDEEGVEEEQEEWEEQEEDHEEILFDDGDWDADSDVFSTSRQSS</sequence>
<evidence type="ECO:0000313" key="2">
    <source>
        <dbReference type="EMBL" id="GMN61373.1"/>
    </source>
</evidence>
<comment type="caution">
    <text evidence="2">The sequence shown here is derived from an EMBL/GenBank/DDBJ whole genome shotgun (WGS) entry which is preliminary data.</text>
</comment>
<dbReference type="EMBL" id="BTGU01000111">
    <property type="protein sequence ID" value="GMN61373.1"/>
    <property type="molecule type" value="Genomic_DNA"/>
</dbReference>
<gene>
    <name evidence="2" type="ORF">TIFTF001_030471</name>
</gene>
<evidence type="ECO:0000313" key="3">
    <source>
        <dbReference type="Proteomes" id="UP001187192"/>
    </source>
</evidence>
<dbReference type="PROSITE" id="PS51257">
    <property type="entry name" value="PROKAR_LIPOPROTEIN"/>
    <property type="match status" value="1"/>
</dbReference>
<evidence type="ECO:0000256" key="1">
    <source>
        <dbReference type="SAM" id="MobiDB-lite"/>
    </source>
</evidence>
<organism evidence="2 3">
    <name type="scientific">Ficus carica</name>
    <name type="common">Common fig</name>
    <dbReference type="NCBI Taxonomy" id="3494"/>
    <lineage>
        <taxon>Eukaryota</taxon>
        <taxon>Viridiplantae</taxon>
        <taxon>Streptophyta</taxon>
        <taxon>Embryophyta</taxon>
        <taxon>Tracheophyta</taxon>
        <taxon>Spermatophyta</taxon>
        <taxon>Magnoliopsida</taxon>
        <taxon>eudicotyledons</taxon>
        <taxon>Gunneridae</taxon>
        <taxon>Pentapetalae</taxon>
        <taxon>rosids</taxon>
        <taxon>fabids</taxon>
        <taxon>Rosales</taxon>
        <taxon>Moraceae</taxon>
        <taxon>Ficeae</taxon>
        <taxon>Ficus</taxon>
    </lineage>
</organism>
<accession>A0AA88DTR5</accession>
<keyword evidence="3" id="KW-1185">Reference proteome</keyword>
<proteinExistence type="predicted"/>
<feature type="region of interest" description="Disordered" evidence="1">
    <location>
        <begin position="73"/>
        <end position="116"/>
    </location>
</feature>
<name>A0AA88DTR5_FICCA</name>
<dbReference type="AlphaFoldDB" id="A0AA88DTR5"/>
<protein>
    <submittedName>
        <fullName evidence="2">Uncharacterized protein</fullName>
    </submittedName>
</protein>
<dbReference type="Proteomes" id="UP001187192">
    <property type="component" value="Unassembled WGS sequence"/>
</dbReference>
<reference evidence="2" key="1">
    <citation type="submission" date="2023-07" db="EMBL/GenBank/DDBJ databases">
        <title>draft genome sequence of fig (Ficus carica).</title>
        <authorList>
            <person name="Takahashi T."/>
            <person name="Nishimura K."/>
        </authorList>
    </citation>
    <scope>NUCLEOTIDE SEQUENCE</scope>
</reference>